<evidence type="ECO:0000256" key="1">
    <source>
        <dbReference type="SAM" id="MobiDB-lite"/>
    </source>
</evidence>
<evidence type="ECO:0000313" key="2">
    <source>
        <dbReference type="Proteomes" id="UP000694923"/>
    </source>
</evidence>
<accession>A0ABM0REV9</accession>
<feature type="compositionally biased region" description="Polar residues" evidence="1">
    <location>
        <begin position="1"/>
        <end position="23"/>
    </location>
</feature>
<dbReference type="PANTHER" id="PTHR12156:SF21">
    <property type="entry name" value="PLECKSTRIN HOMOLOGY-LIKE DOMAIN FAMILY B MEMBER 2"/>
    <property type="match status" value="1"/>
</dbReference>
<gene>
    <name evidence="3" type="primary">LOC103597131</name>
</gene>
<feature type="non-terminal residue" evidence="3">
    <location>
        <position position="145"/>
    </location>
</feature>
<dbReference type="PANTHER" id="PTHR12156">
    <property type="entry name" value="PLECKSTRIN HOMOLOGY-LIKE DOMAIN, FAMILY B, MEMBER 3"/>
    <property type="match status" value="1"/>
</dbReference>
<dbReference type="InterPro" id="IPR052212">
    <property type="entry name" value="PH-like_domain"/>
</dbReference>
<dbReference type="RefSeq" id="XP_008579150.1">
    <property type="nucleotide sequence ID" value="XM_008580928.1"/>
</dbReference>
<keyword evidence="2" id="KW-1185">Reference proteome</keyword>
<organism evidence="2 3">
    <name type="scientific">Galeopterus variegatus</name>
    <name type="common">Malayan flying lemur</name>
    <name type="synonym">Cynocephalus variegatus</name>
    <dbReference type="NCBI Taxonomy" id="482537"/>
    <lineage>
        <taxon>Eukaryota</taxon>
        <taxon>Metazoa</taxon>
        <taxon>Chordata</taxon>
        <taxon>Craniata</taxon>
        <taxon>Vertebrata</taxon>
        <taxon>Euteleostomi</taxon>
        <taxon>Mammalia</taxon>
        <taxon>Eutheria</taxon>
        <taxon>Euarchontoglires</taxon>
        <taxon>Dermoptera</taxon>
        <taxon>Cynocephalidae</taxon>
        <taxon>Galeopterus</taxon>
    </lineage>
</organism>
<name>A0ABM0REV9_GALVR</name>
<feature type="compositionally biased region" description="Polar residues" evidence="1">
    <location>
        <begin position="86"/>
        <end position="100"/>
    </location>
</feature>
<feature type="compositionally biased region" description="Basic and acidic residues" evidence="1">
    <location>
        <begin position="56"/>
        <end position="73"/>
    </location>
</feature>
<protein>
    <submittedName>
        <fullName evidence="3">Pleckstrin homology-like domain family B member 2</fullName>
    </submittedName>
</protein>
<feature type="compositionally biased region" description="Basic and acidic residues" evidence="1">
    <location>
        <begin position="26"/>
        <end position="40"/>
    </location>
</feature>
<evidence type="ECO:0000313" key="3">
    <source>
        <dbReference type="RefSeq" id="XP_008579150.1"/>
    </source>
</evidence>
<reference evidence="3" key="1">
    <citation type="submission" date="2025-08" db="UniProtKB">
        <authorList>
            <consortium name="RefSeq"/>
        </authorList>
    </citation>
    <scope>IDENTIFICATION</scope>
</reference>
<dbReference type="GeneID" id="103597131"/>
<sequence>MSKTQSQPTRNPSIVVRNGTQSPLETNKEKENLCNLEKKSSSLSGGKGFPVSPNTLKEHFRSLEERKKQHKEGLYLSDTLPRKKTTPSISPHFSSATMGRSTAPKAHLPLGQSNSCGSVLPHSLATMTKDSESRRMLRGRMNSSA</sequence>
<dbReference type="Proteomes" id="UP000694923">
    <property type="component" value="Unplaced"/>
</dbReference>
<feature type="region of interest" description="Disordered" evidence="1">
    <location>
        <begin position="1"/>
        <end position="145"/>
    </location>
</feature>
<proteinExistence type="predicted"/>